<evidence type="ECO:0000256" key="2">
    <source>
        <dbReference type="ARBA" id="ARBA00023043"/>
    </source>
</evidence>
<dbReference type="SMART" id="SM00248">
    <property type="entry name" value="ANK"/>
    <property type="match status" value="3"/>
</dbReference>
<evidence type="ECO:0000256" key="1">
    <source>
        <dbReference type="ARBA" id="ARBA00022737"/>
    </source>
</evidence>
<dbReference type="Pfam" id="PF12796">
    <property type="entry name" value="Ank_2"/>
    <property type="match status" value="1"/>
</dbReference>
<keyword evidence="2 3" id="KW-0040">ANK repeat</keyword>
<evidence type="ECO:0008006" key="6">
    <source>
        <dbReference type="Google" id="ProtNLM"/>
    </source>
</evidence>
<dbReference type="AlphaFoldDB" id="A0A9X1TJY5"/>
<dbReference type="Proteomes" id="UP001139000">
    <property type="component" value="Unassembled WGS sequence"/>
</dbReference>
<feature type="repeat" description="ANK" evidence="3">
    <location>
        <begin position="144"/>
        <end position="176"/>
    </location>
</feature>
<evidence type="ECO:0000256" key="3">
    <source>
        <dbReference type="PROSITE-ProRule" id="PRU00023"/>
    </source>
</evidence>
<reference evidence="4" key="1">
    <citation type="submission" date="2021-12" db="EMBL/GenBank/DDBJ databases">
        <title>Novel species in genus Dyadobacter.</title>
        <authorList>
            <person name="Ma C."/>
        </authorList>
    </citation>
    <scope>NUCLEOTIDE SEQUENCE</scope>
    <source>
        <strain evidence="4">LJ419</strain>
    </source>
</reference>
<evidence type="ECO:0000313" key="4">
    <source>
        <dbReference type="EMBL" id="MCF0060628.1"/>
    </source>
</evidence>
<keyword evidence="1" id="KW-0677">Repeat</keyword>
<feature type="repeat" description="ANK" evidence="3">
    <location>
        <begin position="111"/>
        <end position="143"/>
    </location>
</feature>
<organism evidence="4 5">
    <name type="scientific">Dyadobacter chenwenxiniae</name>
    <dbReference type="NCBI Taxonomy" id="2906456"/>
    <lineage>
        <taxon>Bacteria</taxon>
        <taxon>Pseudomonadati</taxon>
        <taxon>Bacteroidota</taxon>
        <taxon>Cytophagia</taxon>
        <taxon>Cytophagales</taxon>
        <taxon>Spirosomataceae</taxon>
        <taxon>Dyadobacter</taxon>
    </lineage>
</organism>
<dbReference type="RefSeq" id="WP_234653513.1">
    <property type="nucleotide sequence ID" value="NZ_CP094997.1"/>
</dbReference>
<proteinExistence type="predicted"/>
<dbReference type="SUPFAM" id="SSF48403">
    <property type="entry name" value="Ankyrin repeat"/>
    <property type="match status" value="1"/>
</dbReference>
<dbReference type="InterPro" id="IPR002110">
    <property type="entry name" value="Ankyrin_rpt"/>
</dbReference>
<dbReference type="EMBL" id="JAJTTC010000001">
    <property type="protein sequence ID" value="MCF0060628.1"/>
    <property type="molecule type" value="Genomic_DNA"/>
</dbReference>
<evidence type="ECO:0000313" key="5">
    <source>
        <dbReference type="Proteomes" id="UP001139000"/>
    </source>
</evidence>
<dbReference type="PROSITE" id="PS50297">
    <property type="entry name" value="ANK_REP_REGION"/>
    <property type="match status" value="1"/>
</dbReference>
<dbReference type="InterPro" id="IPR050776">
    <property type="entry name" value="Ank_Repeat/CDKN_Inhibitor"/>
</dbReference>
<accession>A0A9X1TJY5</accession>
<sequence length="210" mass="24119">MTQNSDLFRGEDCKIAEAVCNEDLNYLESHLNESNINHLNEGGLTFINLAYLKNKKKSFKWLINHSADPNVPIYQNGSYLTFLLNLAIKDDSNFYYQLLIGKGDFELKDYKGLSPVHNALRVSQFERALELIDAGANINVVDSHHQTPVFYLCQIGNYELAYKFLQRGADIDIPDDGGIKIAFMISNDQLPIKSKAYFWQQKILEEFIYH</sequence>
<protein>
    <recommendedName>
        <fullName evidence="6">Ankyrin repeat-containing protein</fullName>
    </recommendedName>
</protein>
<gene>
    <name evidence="4" type="ORF">LXM26_03930</name>
</gene>
<name>A0A9X1TJY5_9BACT</name>
<dbReference type="InterPro" id="IPR036770">
    <property type="entry name" value="Ankyrin_rpt-contain_sf"/>
</dbReference>
<dbReference type="Gene3D" id="1.25.40.20">
    <property type="entry name" value="Ankyrin repeat-containing domain"/>
    <property type="match status" value="1"/>
</dbReference>
<dbReference type="PROSITE" id="PS50088">
    <property type="entry name" value="ANK_REPEAT"/>
    <property type="match status" value="2"/>
</dbReference>
<keyword evidence="5" id="KW-1185">Reference proteome</keyword>
<dbReference type="PANTHER" id="PTHR24201">
    <property type="entry name" value="ANK_REP_REGION DOMAIN-CONTAINING PROTEIN"/>
    <property type="match status" value="1"/>
</dbReference>
<comment type="caution">
    <text evidence="4">The sequence shown here is derived from an EMBL/GenBank/DDBJ whole genome shotgun (WGS) entry which is preliminary data.</text>
</comment>